<organism evidence="5 6">
    <name type="scientific">Pristionchus mayeri</name>
    <dbReference type="NCBI Taxonomy" id="1317129"/>
    <lineage>
        <taxon>Eukaryota</taxon>
        <taxon>Metazoa</taxon>
        <taxon>Ecdysozoa</taxon>
        <taxon>Nematoda</taxon>
        <taxon>Chromadorea</taxon>
        <taxon>Rhabditida</taxon>
        <taxon>Rhabditina</taxon>
        <taxon>Diplogasteromorpha</taxon>
        <taxon>Diplogasteroidea</taxon>
        <taxon>Neodiplogasteridae</taxon>
        <taxon>Pristionchus</taxon>
    </lineage>
</organism>
<comment type="caution">
    <text evidence="5">The sequence shown here is derived from an EMBL/GenBank/DDBJ whole genome shotgun (WGS) entry which is preliminary data.</text>
</comment>
<accession>A0AAN4YYJ1</accession>
<dbReference type="Pfam" id="PF00013">
    <property type="entry name" value="KH_1"/>
    <property type="match status" value="1"/>
</dbReference>
<protein>
    <recommendedName>
        <fullName evidence="4">K Homology domain-containing protein</fullName>
    </recommendedName>
</protein>
<dbReference type="SUPFAM" id="SSF54791">
    <property type="entry name" value="Eukaryotic type KH-domain (KH-domain type I)"/>
    <property type="match status" value="1"/>
</dbReference>
<dbReference type="EMBL" id="BTRK01000001">
    <property type="protein sequence ID" value="GMR30164.1"/>
    <property type="molecule type" value="Genomic_DNA"/>
</dbReference>
<keyword evidence="2" id="KW-0694">RNA-binding</keyword>
<dbReference type="InterPro" id="IPR004087">
    <property type="entry name" value="KH_dom"/>
</dbReference>
<feature type="domain" description="K Homology" evidence="4">
    <location>
        <begin position="58"/>
        <end position="159"/>
    </location>
</feature>
<evidence type="ECO:0000256" key="1">
    <source>
        <dbReference type="ARBA" id="ARBA00022737"/>
    </source>
</evidence>
<keyword evidence="1" id="KW-0677">Repeat</keyword>
<dbReference type="PANTHER" id="PTHR10288">
    <property type="entry name" value="KH DOMAIN CONTAINING RNA BINDING PROTEIN"/>
    <property type="match status" value="1"/>
</dbReference>
<dbReference type="InterPro" id="IPR036612">
    <property type="entry name" value="KH_dom_type_1_sf"/>
</dbReference>
<evidence type="ECO:0000313" key="6">
    <source>
        <dbReference type="Proteomes" id="UP001328107"/>
    </source>
</evidence>
<feature type="domain" description="K Homology" evidence="4">
    <location>
        <begin position="164"/>
        <end position="232"/>
    </location>
</feature>
<evidence type="ECO:0000256" key="2">
    <source>
        <dbReference type="PROSITE-ProRule" id="PRU00117"/>
    </source>
</evidence>
<dbReference type="PROSITE" id="PS50084">
    <property type="entry name" value="KH_TYPE_1"/>
    <property type="match status" value="1"/>
</dbReference>
<sequence length="267" mass="30080">FINSAMTDSVLSALGLTGIAAGVVAIPSSLFLLWRAFASKGNDVETGPKIPLYGESRSRKEKFLFIDEAFVGVVLGRHLRNIRRIENETRTFINLISYGPNELHHNMGALRAYEDAASNWDNEEDVPTAKDERAHFLRVHAQTNEQIALVEMAIEAAIEDAKRRKNKEEMRVPSAAVGYIIGKGGDRIKRLSRQFRVRMQITQNGDDYETVQLEGTPEGIEGAKTRILELVDLAARPFGEEIEVSAEEQIKQIVELKEKLEEKEEMW</sequence>
<evidence type="ECO:0000259" key="4">
    <source>
        <dbReference type="SMART" id="SM00322"/>
    </source>
</evidence>
<keyword evidence="3" id="KW-0472">Membrane</keyword>
<keyword evidence="6" id="KW-1185">Reference proteome</keyword>
<dbReference type="InterPro" id="IPR004088">
    <property type="entry name" value="KH_dom_type_1"/>
</dbReference>
<gene>
    <name evidence="5" type="ORF">PMAYCL1PPCAC_00359</name>
</gene>
<dbReference type="Proteomes" id="UP001328107">
    <property type="component" value="Unassembled WGS sequence"/>
</dbReference>
<evidence type="ECO:0000256" key="3">
    <source>
        <dbReference type="SAM" id="Phobius"/>
    </source>
</evidence>
<feature type="non-terminal residue" evidence="5">
    <location>
        <position position="1"/>
    </location>
</feature>
<dbReference type="CDD" id="cd00105">
    <property type="entry name" value="KH-I"/>
    <property type="match status" value="1"/>
</dbReference>
<name>A0AAN4YYJ1_9BILA</name>
<dbReference type="Gene3D" id="3.30.310.210">
    <property type="match status" value="1"/>
</dbReference>
<feature type="transmembrane region" description="Helical" evidence="3">
    <location>
        <begin position="12"/>
        <end position="34"/>
    </location>
</feature>
<keyword evidence="3" id="KW-0812">Transmembrane</keyword>
<reference evidence="6" key="1">
    <citation type="submission" date="2022-10" db="EMBL/GenBank/DDBJ databases">
        <title>Genome assembly of Pristionchus species.</title>
        <authorList>
            <person name="Yoshida K."/>
            <person name="Sommer R.J."/>
        </authorList>
    </citation>
    <scope>NUCLEOTIDE SEQUENCE [LARGE SCALE GENOMIC DNA]</scope>
    <source>
        <strain evidence="6">RS5460</strain>
    </source>
</reference>
<dbReference type="AlphaFoldDB" id="A0AAN4YYJ1"/>
<dbReference type="SMART" id="SM00322">
    <property type="entry name" value="KH"/>
    <property type="match status" value="2"/>
</dbReference>
<keyword evidence="3" id="KW-1133">Transmembrane helix</keyword>
<evidence type="ECO:0000313" key="5">
    <source>
        <dbReference type="EMBL" id="GMR30164.1"/>
    </source>
</evidence>
<proteinExistence type="predicted"/>
<dbReference type="GO" id="GO:0003723">
    <property type="term" value="F:RNA binding"/>
    <property type="evidence" value="ECO:0007669"/>
    <property type="project" value="UniProtKB-UniRule"/>
</dbReference>